<evidence type="ECO:0000256" key="5">
    <source>
        <dbReference type="ARBA" id="ARBA00023163"/>
    </source>
</evidence>
<feature type="zinc finger region" description="dksA C4-type" evidence="6">
    <location>
        <begin position="35"/>
        <end position="59"/>
    </location>
</feature>
<dbReference type="Proteomes" id="UP000036270">
    <property type="component" value="Unassembled WGS sequence"/>
</dbReference>
<dbReference type="AlphaFoldDB" id="A0A0J5P2J1"/>
<keyword evidence="10" id="KW-1185">Reference proteome</keyword>
<evidence type="ECO:0000313" key="8">
    <source>
        <dbReference type="EMBL" id="KMK50476.1"/>
    </source>
</evidence>
<dbReference type="PROSITE" id="PS01030">
    <property type="entry name" value="RNA_POL_M_15KD"/>
    <property type="match status" value="1"/>
</dbReference>
<keyword evidence="2" id="KW-0479">Metal-binding</keyword>
<gene>
    <name evidence="9" type="ORF">E4T80_00120</name>
    <name evidence="8" type="ORF">RO21_11575</name>
</gene>
<dbReference type="GO" id="GO:0008270">
    <property type="term" value="F:zinc ion binding"/>
    <property type="evidence" value="ECO:0007669"/>
    <property type="project" value="UniProtKB-KW"/>
</dbReference>
<evidence type="ECO:0000313" key="10">
    <source>
        <dbReference type="Proteomes" id="UP000036270"/>
    </source>
</evidence>
<reference evidence="9 11" key="2">
    <citation type="submission" date="2019-03" db="EMBL/GenBank/DDBJ databases">
        <title>Diversity of the mouse oral microbiome.</title>
        <authorList>
            <person name="Joseph S."/>
            <person name="Aduse-Opoku J."/>
            <person name="Curtis M."/>
            <person name="Wade W."/>
            <person name="Hashim A."/>
        </authorList>
    </citation>
    <scope>NUCLEOTIDE SEQUENCE [LARGE SCALE GENOMIC DNA]</scope>
    <source>
        <strain evidence="9 11">WT12</strain>
    </source>
</reference>
<sequence length="73" mass="8503">MKDQIDRANELAEREREFALAKRRAKPTACSATYCEDCGDVIPELRRKHILGCTRCVDCQRIAEQRQKGYRQC</sequence>
<reference evidence="8 10" key="1">
    <citation type="submission" date="2014-12" db="EMBL/GenBank/DDBJ databases">
        <title>Reclassification of Actinobacillus muris as Muribacter muris.</title>
        <authorList>
            <person name="Christensen H."/>
            <person name="Nicklas W."/>
            <person name="Bisgaard M."/>
        </authorList>
    </citation>
    <scope>NUCLEOTIDE SEQUENCE [LARGE SCALE GENOMIC DNA]</scope>
    <source>
        <strain evidence="8 10">Ackerman80-443D</strain>
    </source>
</reference>
<dbReference type="InterPro" id="IPR000962">
    <property type="entry name" value="Znf_DskA_TraR"/>
</dbReference>
<evidence type="ECO:0000256" key="4">
    <source>
        <dbReference type="ARBA" id="ARBA00022833"/>
    </source>
</evidence>
<dbReference type="PANTHER" id="PTHR38777:SF1">
    <property type="entry name" value="DNAK SUPPRESSOR PROTEIN"/>
    <property type="match status" value="1"/>
</dbReference>
<protein>
    <submittedName>
        <fullName evidence="8">Molecular chaperone DnaK</fullName>
    </submittedName>
    <submittedName>
        <fullName evidence="9">TraR/DksA family transcriptional regulator</fullName>
    </submittedName>
</protein>
<evidence type="ECO:0000256" key="1">
    <source>
        <dbReference type="ARBA" id="ARBA00008925"/>
    </source>
</evidence>
<dbReference type="NCBIfam" id="TIGR02419">
    <property type="entry name" value="C4_traR_proteo"/>
    <property type="match status" value="1"/>
</dbReference>
<dbReference type="PANTHER" id="PTHR38777">
    <property type="entry name" value="FELS-2 PROPHAGE PROTEIN"/>
    <property type="match status" value="1"/>
</dbReference>
<evidence type="ECO:0000256" key="3">
    <source>
        <dbReference type="ARBA" id="ARBA00022771"/>
    </source>
</evidence>
<keyword evidence="5" id="KW-0804">Transcription</keyword>
<name>A0A0J5P2J1_9PAST</name>
<dbReference type="STRING" id="67855.RO21_11575"/>
<dbReference type="Gene3D" id="1.20.120.910">
    <property type="entry name" value="DksA, coiled-coil domain"/>
    <property type="match status" value="1"/>
</dbReference>
<comment type="caution">
    <text evidence="8">The sequence shown here is derived from an EMBL/GenBank/DDBJ whole genome shotgun (WGS) entry which is preliminary data.</text>
</comment>
<proteinExistence type="inferred from homology"/>
<evidence type="ECO:0000313" key="11">
    <source>
        <dbReference type="Proteomes" id="UP000297396"/>
    </source>
</evidence>
<keyword evidence="4" id="KW-0862">Zinc</keyword>
<dbReference type="GO" id="GO:1900378">
    <property type="term" value="P:positive regulation of secondary metabolite biosynthetic process"/>
    <property type="evidence" value="ECO:0007669"/>
    <property type="project" value="TreeGrafter"/>
</dbReference>
<dbReference type="PROSITE" id="PS51128">
    <property type="entry name" value="ZF_DKSA_2"/>
    <property type="match status" value="1"/>
</dbReference>
<evidence type="ECO:0000259" key="7">
    <source>
        <dbReference type="Pfam" id="PF01258"/>
    </source>
</evidence>
<dbReference type="OrthoDB" id="962301at2"/>
<evidence type="ECO:0000256" key="2">
    <source>
        <dbReference type="ARBA" id="ARBA00022723"/>
    </source>
</evidence>
<dbReference type="Pfam" id="PF01258">
    <property type="entry name" value="zf-dskA_traR"/>
    <property type="match status" value="1"/>
</dbReference>
<evidence type="ECO:0000313" key="9">
    <source>
        <dbReference type="EMBL" id="TFV13419.1"/>
    </source>
</evidence>
<dbReference type="PATRIC" id="fig|67855.3.peg.61"/>
<comment type="similarity">
    <text evidence="1">Belongs to the archaeal RpoM/eukaryotic RPA12/RPB9/RPC11 RNA polymerase family.</text>
</comment>
<dbReference type="SUPFAM" id="SSF57716">
    <property type="entry name" value="Glucocorticoid receptor-like (DNA-binding domain)"/>
    <property type="match status" value="1"/>
</dbReference>
<dbReference type="InterPro" id="IPR012783">
    <property type="entry name" value="Znf_C4_TraR"/>
</dbReference>
<accession>A0A0J5P2J1</accession>
<organism evidence="8 10">
    <name type="scientific">Muribacter muris</name>
    <dbReference type="NCBI Taxonomy" id="67855"/>
    <lineage>
        <taxon>Bacteria</taxon>
        <taxon>Pseudomonadati</taxon>
        <taxon>Pseudomonadota</taxon>
        <taxon>Gammaproteobacteria</taxon>
        <taxon>Pasteurellales</taxon>
        <taxon>Pasteurellaceae</taxon>
        <taxon>Muribacter</taxon>
    </lineage>
</organism>
<feature type="domain" description="Zinc finger DksA/TraR C4-type" evidence="7">
    <location>
        <begin position="34"/>
        <end position="65"/>
    </location>
</feature>
<evidence type="ECO:0000256" key="6">
    <source>
        <dbReference type="PROSITE-ProRule" id="PRU00510"/>
    </source>
</evidence>
<dbReference type="EMBL" id="JWIZ01000100">
    <property type="protein sequence ID" value="KMK50476.1"/>
    <property type="molecule type" value="Genomic_DNA"/>
</dbReference>
<dbReference type="EMBL" id="SPPA01000001">
    <property type="protein sequence ID" value="TFV13419.1"/>
    <property type="molecule type" value="Genomic_DNA"/>
</dbReference>
<dbReference type="Proteomes" id="UP000297396">
    <property type="component" value="Unassembled WGS sequence"/>
</dbReference>
<keyword evidence="3" id="KW-0863">Zinc-finger</keyword>
<dbReference type="InterPro" id="IPR019761">
    <property type="entry name" value="DNA-dir_RNA_pol-M_15_CS"/>
</dbReference>
<dbReference type="RefSeq" id="WP_047977932.1">
    <property type="nucleotide sequence ID" value="NZ_JADGLC010000001.1"/>
</dbReference>